<reference evidence="1" key="1">
    <citation type="submission" date="2021-08" db="EMBL/GenBank/DDBJ databases">
        <title>The first chromosome-level gecko genome reveals the dynamic sex chromosomes of Neotropical dwarf geckos (Sphaerodactylidae: Sphaerodactylus).</title>
        <authorList>
            <person name="Pinto B.J."/>
            <person name="Keating S.E."/>
            <person name="Gamble T."/>
        </authorList>
    </citation>
    <scope>NUCLEOTIDE SEQUENCE</scope>
    <source>
        <strain evidence="1">TG3544</strain>
    </source>
</reference>
<evidence type="ECO:0000313" key="1">
    <source>
        <dbReference type="EMBL" id="KAH8003787.1"/>
    </source>
</evidence>
<protein>
    <submittedName>
        <fullName evidence="1">Uncharacterized protein</fullName>
    </submittedName>
</protein>
<name>A0ACB8FF02_9SAUR</name>
<proteinExistence type="predicted"/>
<dbReference type="Proteomes" id="UP000827872">
    <property type="component" value="Linkage Group LG09"/>
</dbReference>
<gene>
    <name evidence="1" type="ORF">K3G42_024078</name>
</gene>
<keyword evidence="2" id="KW-1185">Reference proteome</keyword>
<comment type="caution">
    <text evidence="1">The sequence shown here is derived from an EMBL/GenBank/DDBJ whole genome shotgun (WGS) entry which is preliminary data.</text>
</comment>
<sequence>MSLLSGFMFLFGCLLSFIGVFLITKNRGKEHLTGFYIDYGHIPGKETREKIQPESNSVSYGSLCNEGESVKTQS</sequence>
<accession>A0ACB8FF02</accession>
<evidence type="ECO:0000313" key="2">
    <source>
        <dbReference type="Proteomes" id="UP000827872"/>
    </source>
</evidence>
<organism evidence="1 2">
    <name type="scientific">Sphaerodactylus townsendi</name>
    <dbReference type="NCBI Taxonomy" id="933632"/>
    <lineage>
        <taxon>Eukaryota</taxon>
        <taxon>Metazoa</taxon>
        <taxon>Chordata</taxon>
        <taxon>Craniata</taxon>
        <taxon>Vertebrata</taxon>
        <taxon>Euteleostomi</taxon>
        <taxon>Lepidosauria</taxon>
        <taxon>Squamata</taxon>
        <taxon>Bifurcata</taxon>
        <taxon>Gekkota</taxon>
        <taxon>Sphaerodactylidae</taxon>
        <taxon>Sphaerodactylus</taxon>
    </lineage>
</organism>
<dbReference type="EMBL" id="CM037622">
    <property type="protein sequence ID" value="KAH8003787.1"/>
    <property type="molecule type" value="Genomic_DNA"/>
</dbReference>